<dbReference type="Proteomes" id="UP001595872">
    <property type="component" value="Unassembled WGS sequence"/>
</dbReference>
<dbReference type="EMBL" id="JBHSIT010000017">
    <property type="protein sequence ID" value="MFC4913427.1"/>
    <property type="molecule type" value="Genomic_DNA"/>
</dbReference>
<organism evidence="2 3">
    <name type="scientific">Actinomadura gamaensis</name>
    <dbReference type="NCBI Taxonomy" id="1763541"/>
    <lineage>
        <taxon>Bacteria</taxon>
        <taxon>Bacillati</taxon>
        <taxon>Actinomycetota</taxon>
        <taxon>Actinomycetes</taxon>
        <taxon>Streptosporangiales</taxon>
        <taxon>Thermomonosporaceae</taxon>
        <taxon>Actinomadura</taxon>
    </lineage>
</organism>
<sequence length="59" mass="6401">MNDHATWRKSSYSGTEQGDCVELADLVGGIGLRDSKDARAGHLSLSRAELAELLRQIDS</sequence>
<reference evidence="3" key="1">
    <citation type="journal article" date="2019" name="Int. J. Syst. Evol. Microbiol.">
        <title>The Global Catalogue of Microorganisms (GCM) 10K type strain sequencing project: providing services to taxonomists for standard genome sequencing and annotation.</title>
        <authorList>
            <consortium name="The Broad Institute Genomics Platform"/>
            <consortium name="The Broad Institute Genome Sequencing Center for Infectious Disease"/>
            <person name="Wu L."/>
            <person name="Ma J."/>
        </authorList>
    </citation>
    <scope>NUCLEOTIDE SEQUENCE [LARGE SCALE GENOMIC DNA]</scope>
    <source>
        <strain evidence="3">KLKA75</strain>
    </source>
</reference>
<proteinExistence type="predicted"/>
<evidence type="ECO:0000313" key="2">
    <source>
        <dbReference type="EMBL" id="MFC4913427.1"/>
    </source>
</evidence>
<evidence type="ECO:0000313" key="3">
    <source>
        <dbReference type="Proteomes" id="UP001595872"/>
    </source>
</evidence>
<name>A0ABV9UA22_9ACTN</name>
<gene>
    <name evidence="2" type="ORF">ACFPCY_39440</name>
</gene>
<protein>
    <submittedName>
        <fullName evidence="2">DUF397 domain-containing protein</fullName>
    </submittedName>
</protein>
<keyword evidence="3" id="KW-1185">Reference proteome</keyword>
<dbReference type="InterPro" id="IPR007278">
    <property type="entry name" value="DUF397"/>
</dbReference>
<dbReference type="Pfam" id="PF04149">
    <property type="entry name" value="DUF397"/>
    <property type="match status" value="1"/>
</dbReference>
<dbReference type="RefSeq" id="WP_378264339.1">
    <property type="nucleotide sequence ID" value="NZ_JBHSIT010000017.1"/>
</dbReference>
<accession>A0ABV9UA22</accession>
<comment type="caution">
    <text evidence="2">The sequence shown here is derived from an EMBL/GenBank/DDBJ whole genome shotgun (WGS) entry which is preliminary data.</text>
</comment>
<evidence type="ECO:0000259" key="1">
    <source>
        <dbReference type="Pfam" id="PF04149"/>
    </source>
</evidence>
<feature type="domain" description="DUF397" evidence="1">
    <location>
        <begin position="5"/>
        <end position="57"/>
    </location>
</feature>